<dbReference type="InterPro" id="IPR039418">
    <property type="entry name" value="LexA-like"/>
</dbReference>
<dbReference type="GO" id="GO:0003677">
    <property type="term" value="F:DNA binding"/>
    <property type="evidence" value="ECO:0007669"/>
    <property type="project" value="UniProtKB-KW"/>
</dbReference>
<dbReference type="PROSITE" id="PS50943">
    <property type="entry name" value="HTH_CROC1"/>
    <property type="match status" value="1"/>
</dbReference>
<evidence type="ECO:0000313" key="3">
    <source>
        <dbReference type="EMBL" id="RMZ61246.1"/>
    </source>
</evidence>
<name>A0A3M7LI07_9FLAO</name>
<dbReference type="Gene3D" id="2.10.109.10">
    <property type="entry name" value="Umud Fragment, subunit A"/>
    <property type="match status" value="1"/>
</dbReference>
<dbReference type="CDD" id="cd00093">
    <property type="entry name" value="HTH_XRE"/>
    <property type="match status" value="1"/>
</dbReference>
<dbReference type="PANTHER" id="PTHR46558">
    <property type="entry name" value="TRACRIPTIONAL REGULATORY PROTEIN-RELATED-RELATED"/>
    <property type="match status" value="1"/>
</dbReference>
<sequence>MSIFSENIRFLRGKRELSQQSIADSLIITRSRYASYEDGRVEPPIELLIKISKFFHLSIDMLLTVDLRKYPLEQMLNLPENRILLPIIVNSQDENYIEIVPQKASMGYLLGYSDPEYIQGLQRMHLPFLKNGKYRGFLADGDSMPPFANGSYVIGEYVENLQDLKTNKQYIFITEEGITFKTFLEKNEHAIRVSADNPFYPQYEIGLEKIIEVWKYVRGILPTEYKPDEQHYIREMFLQLKKEIRDLKK</sequence>
<keyword evidence="5" id="KW-1185">Reference proteome</keyword>
<dbReference type="Gene3D" id="1.10.260.40">
    <property type="entry name" value="lambda repressor-like DNA-binding domains"/>
    <property type="match status" value="1"/>
</dbReference>
<gene>
    <name evidence="4" type="ORF">D1632_00450</name>
    <name evidence="3" type="ORF">D1632_00510</name>
</gene>
<evidence type="ECO:0000259" key="2">
    <source>
        <dbReference type="PROSITE" id="PS50943"/>
    </source>
</evidence>
<dbReference type="EMBL" id="QWIV01000003">
    <property type="protein sequence ID" value="RMZ61316.1"/>
    <property type="molecule type" value="Genomic_DNA"/>
</dbReference>
<proteinExistence type="predicted"/>
<dbReference type="SUPFAM" id="SSF51306">
    <property type="entry name" value="LexA/Signal peptidase"/>
    <property type="match status" value="1"/>
</dbReference>
<dbReference type="SUPFAM" id="SSF47413">
    <property type="entry name" value="lambda repressor-like DNA-binding domains"/>
    <property type="match status" value="1"/>
</dbReference>
<dbReference type="EMBL" id="QWIV01000004">
    <property type="protein sequence ID" value="RMZ61246.1"/>
    <property type="molecule type" value="Genomic_DNA"/>
</dbReference>
<dbReference type="InterPro" id="IPR001387">
    <property type="entry name" value="Cro/C1-type_HTH"/>
</dbReference>
<dbReference type="Pfam" id="PF12844">
    <property type="entry name" value="HTH_19"/>
    <property type="match status" value="1"/>
</dbReference>
<dbReference type="SMART" id="SM00530">
    <property type="entry name" value="HTH_XRE"/>
    <property type="match status" value="1"/>
</dbReference>
<dbReference type="PANTHER" id="PTHR46558:SF11">
    <property type="entry name" value="HTH-TYPE TRANSCRIPTIONAL REGULATOR XRE"/>
    <property type="match status" value="1"/>
</dbReference>
<organism evidence="3 5">
    <name type="scientific">Chryseobacterium nematophagum</name>
    <dbReference type="NCBI Taxonomy" id="2305228"/>
    <lineage>
        <taxon>Bacteria</taxon>
        <taxon>Pseudomonadati</taxon>
        <taxon>Bacteroidota</taxon>
        <taxon>Flavobacteriia</taxon>
        <taxon>Flavobacteriales</taxon>
        <taxon>Weeksellaceae</taxon>
        <taxon>Chryseobacterium group</taxon>
        <taxon>Chryseobacterium</taxon>
    </lineage>
</organism>
<accession>A0A3M7LI07</accession>
<dbReference type="RefSeq" id="WP_122545310.1">
    <property type="nucleotide sequence ID" value="NZ_QWIV01000003.1"/>
</dbReference>
<protein>
    <submittedName>
        <fullName evidence="3">LexA family transcriptional regulator</fullName>
    </submittedName>
</protein>
<dbReference type="InterPro" id="IPR010982">
    <property type="entry name" value="Lambda_DNA-bd_dom_sf"/>
</dbReference>
<reference evidence="3 5" key="1">
    <citation type="submission" date="2018-08" db="EMBL/GenBank/DDBJ databases">
        <title>Chryseobacterium nematophagum: a novel matrix digesting pathogen of nematodes.</title>
        <authorList>
            <person name="Page A."/>
            <person name="Roberts M."/>
            <person name="Felix M.-A."/>
            <person name="Weir W."/>
        </authorList>
    </citation>
    <scope>NUCLEOTIDE SEQUENCE [LARGE SCALE GENOMIC DNA]</scope>
    <source>
        <strain evidence="3 5">JUb275</strain>
    </source>
</reference>
<dbReference type="CDD" id="cd06529">
    <property type="entry name" value="S24_LexA-like"/>
    <property type="match status" value="1"/>
</dbReference>
<feature type="domain" description="HTH cro/C1-type" evidence="2">
    <location>
        <begin position="8"/>
        <end position="62"/>
    </location>
</feature>
<evidence type="ECO:0000256" key="1">
    <source>
        <dbReference type="ARBA" id="ARBA00023125"/>
    </source>
</evidence>
<dbReference type="Proteomes" id="UP000267524">
    <property type="component" value="Unassembled WGS sequence"/>
</dbReference>
<keyword evidence="1" id="KW-0238">DNA-binding</keyword>
<dbReference type="InterPro" id="IPR036286">
    <property type="entry name" value="LexA/Signal_pep-like_sf"/>
</dbReference>
<comment type="caution">
    <text evidence="3">The sequence shown here is derived from an EMBL/GenBank/DDBJ whole genome shotgun (WGS) entry which is preliminary data.</text>
</comment>
<dbReference type="AlphaFoldDB" id="A0A3M7LI07"/>
<evidence type="ECO:0000313" key="4">
    <source>
        <dbReference type="EMBL" id="RMZ61316.1"/>
    </source>
</evidence>
<evidence type="ECO:0000313" key="5">
    <source>
        <dbReference type="Proteomes" id="UP000267524"/>
    </source>
</evidence>